<dbReference type="SUPFAM" id="SSF52172">
    <property type="entry name" value="CheY-like"/>
    <property type="match status" value="1"/>
</dbReference>
<dbReference type="InterPro" id="IPR016032">
    <property type="entry name" value="Sig_transdc_resp-reg_C-effctor"/>
</dbReference>
<dbReference type="EMBL" id="BPQQ01000003">
    <property type="protein sequence ID" value="GJD98421.1"/>
    <property type="molecule type" value="Genomic_DNA"/>
</dbReference>
<dbReference type="Pfam" id="PF00196">
    <property type="entry name" value="GerE"/>
    <property type="match status" value="1"/>
</dbReference>
<dbReference type="PANTHER" id="PTHR43214">
    <property type="entry name" value="TWO-COMPONENT RESPONSE REGULATOR"/>
    <property type="match status" value="1"/>
</dbReference>
<accession>A0ABQ4S5K6</accession>
<proteinExistence type="predicted"/>
<evidence type="ECO:0000259" key="3">
    <source>
        <dbReference type="PROSITE" id="PS50043"/>
    </source>
</evidence>
<dbReference type="SMART" id="SM00421">
    <property type="entry name" value="HTH_LUXR"/>
    <property type="match status" value="1"/>
</dbReference>
<dbReference type="PANTHER" id="PTHR43214:SF42">
    <property type="entry name" value="TRANSCRIPTIONAL REGULATORY PROTEIN DESR"/>
    <property type="match status" value="1"/>
</dbReference>
<feature type="compositionally biased region" description="Low complexity" evidence="2">
    <location>
        <begin position="166"/>
        <end position="176"/>
    </location>
</feature>
<organism evidence="4 5">
    <name type="scientific">Methylobacterium isbiliense</name>
    <dbReference type="NCBI Taxonomy" id="315478"/>
    <lineage>
        <taxon>Bacteria</taxon>
        <taxon>Pseudomonadati</taxon>
        <taxon>Pseudomonadota</taxon>
        <taxon>Alphaproteobacteria</taxon>
        <taxon>Hyphomicrobiales</taxon>
        <taxon>Methylobacteriaceae</taxon>
        <taxon>Methylobacterium</taxon>
    </lineage>
</organism>
<reference evidence="4" key="1">
    <citation type="journal article" date="2021" name="Front. Microbiol.">
        <title>Comprehensive Comparative Genomics and Phenotyping of Methylobacterium Species.</title>
        <authorList>
            <person name="Alessa O."/>
            <person name="Ogura Y."/>
            <person name="Fujitani Y."/>
            <person name="Takami H."/>
            <person name="Hayashi T."/>
            <person name="Sahin N."/>
            <person name="Tani A."/>
        </authorList>
    </citation>
    <scope>NUCLEOTIDE SEQUENCE</scope>
    <source>
        <strain evidence="4">DSM 17168</strain>
    </source>
</reference>
<dbReference type="Gene3D" id="3.40.50.2300">
    <property type="match status" value="1"/>
</dbReference>
<name>A0ABQ4S5K6_9HYPH</name>
<evidence type="ECO:0000256" key="1">
    <source>
        <dbReference type="ARBA" id="ARBA00023125"/>
    </source>
</evidence>
<feature type="domain" description="HTH luxR-type" evidence="3">
    <location>
        <begin position="169"/>
        <end position="234"/>
    </location>
</feature>
<feature type="region of interest" description="Disordered" evidence="2">
    <location>
        <begin position="148"/>
        <end position="177"/>
    </location>
</feature>
<dbReference type="InterPro" id="IPR039420">
    <property type="entry name" value="WalR-like"/>
</dbReference>
<sequence>MIHGHQSSVDPCVQAGDARLETVIVGGTELFREGLRRLLAPKGFEVVFAESRLAEASRSGGPPAPPAIVILSSEPRVALTVDEVRAVRERFPCSALICVCSDFDEEQVVPLLECGVSAILTRTTGVDTLVQAVELALMGHRVVPCLPPSPAETAAPEADDPEEAGPDASPSSSFRPSPREVRIIACLVRGESNRDIARQLAIPVGRVKGHVKAILRKMRVQNRTQAAVWGMKNRLGGEGALAAEDESDAEEGDPGLVALTLEAPHRLQAGIR</sequence>
<evidence type="ECO:0000256" key="2">
    <source>
        <dbReference type="SAM" id="MobiDB-lite"/>
    </source>
</evidence>
<dbReference type="Proteomes" id="UP001055153">
    <property type="component" value="Unassembled WGS sequence"/>
</dbReference>
<protein>
    <recommendedName>
        <fullName evidence="3">HTH luxR-type domain-containing protein</fullName>
    </recommendedName>
</protein>
<dbReference type="SUPFAM" id="SSF46894">
    <property type="entry name" value="C-terminal effector domain of the bipartite response regulators"/>
    <property type="match status" value="1"/>
</dbReference>
<dbReference type="InterPro" id="IPR000792">
    <property type="entry name" value="Tscrpt_reg_LuxR_C"/>
</dbReference>
<gene>
    <name evidence="4" type="ORF">GMJLKIPL_0329</name>
</gene>
<dbReference type="RefSeq" id="WP_238233371.1">
    <property type="nucleotide sequence ID" value="NZ_BPQQ01000003.1"/>
</dbReference>
<reference evidence="4" key="2">
    <citation type="submission" date="2021-08" db="EMBL/GenBank/DDBJ databases">
        <authorList>
            <person name="Tani A."/>
            <person name="Ola A."/>
            <person name="Ogura Y."/>
            <person name="Katsura K."/>
            <person name="Hayashi T."/>
        </authorList>
    </citation>
    <scope>NUCLEOTIDE SEQUENCE</scope>
    <source>
        <strain evidence="4">DSM 17168</strain>
    </source>
</reference>
<comment type="caution">
    <text evidence="4">The sequence shown here is derived from an EMBL/GenBank/DDBJ whole genome shotgun (WGS) entry which is preliminary data.</text>
</comment>
<dbReference type="CDD" id="cd06170">
    <property type="entry name" value="LuxR_C_like"/>
    <property type="match status" value="1"/>
</dbReference>
<dbReference type="PROSITE" id="PS50043">
    <property type="entry name" value="HTH_LUXR_2"/>
    <property type="match status" value="1"/>
</dbReference>
<dbReference type="InterPro" id="IPR011006">
    <property type="entry name" value="CheY-like_superfamily"/>
</dbReference>
<evidence type="ECO:0000313" key="5">
    <source>
        <dbReference type="Proteomes" id="UP001055153"/>
    </source>
</evidence>
<evidence type="ECO:0000313" key="4">
    <source>
        <dbReference type="EMBL" id="GJD98421.1"/>
    </source>
</evidence>
<keyword evidence="1" id="KW-0238">DNA-binding</keyword>
<keyword evidence="5" id="KW-1185">Reference proteome</keyword>